<evidence type="ECO:0000256" key="3">
    <source>
        <dbReference type="ARBA" id="ARBA00022618"/>
    </source>
</evidence>
<evidence type="ECO:0000256" key="4">
    <source>
        <dbReference type="ARBA" id="ARBA00022776"/>
    </source>
</evidence>
<evidence type="ECO:0000259" key="13">
    <source>
        <dbReference type="Pfam" id="PF03801"/>
    </source>
</evidence>
<feature type="coiled-coil region" evidence="11">
    <location>
        <begin position="336"/>
        <end position="408"/>
    </location>
</feature>
<evidence type="ECO:0000256" key="6">
    <source>
        <dbReference type="ARBA" id="ARBA00023054"/>
    </source>
</evidence>
<feature type="region of interest" description="Disordered" evidence="12">
    <location>
        <begin position="1"/>
        <end position="26"/>
    </location>
</feature>
<gene>
    <name evidence="15" type="primary">NDC80</name>
    <name evidence="15" type="ORF">IWW39_002716</name>
</gene>
<dbReference type="PANTHER" id="PTHR10643:SF2">
    <property type="entry name" value="KINETOCHORE PROTEIN NDC80 HOMOLOG"/>
    <property type="match status" value="1"/>
</dbReference>
<keyword evidence="3 10" id="KW-0132">Cell division</keyword>
<evidence type="ECO:0000256" key="7">
    <source>
        <dbReference type="ARBA" id="ARBA00023242"/>
    </source>
</evidence>
<proteinExistence type="inferred from homology"/>
<dbReference type="AlphaFoldDB" id="A0A9W8L486"/>
<feature type="domain" description="Kinetochore protein Ndc80 CH" evidence="13">
    <location>
        <begin position="87"/>
        <end position="228"/>
    </location>
</feature>
<keyword evidence="7 10" id="KW-0539">Nucleus</keyword>
<reference evidence="15" key="1">
    <citation type="submission" date="2022-07" db="EMBL/GenBank/DDBJ databases">
        <title>Phylogenomic reconstructions and comparative analyses of Kickxellomycotina fungi.</title>
        <authorList>
            <person name="Reynolds N.K."/>
            <person name="Stajich J.E."/>
            <person name="Barry K."/>
            <person name="Grigoriev I.V."/>
            <person name="Crous P."/>
            <person name="Smith M.E."/>
        </authorList>
    </citation>
    <scope>NUCLEOTIDE SEQUENCE</scope>
    <source>
        <strain evidence="15">CBS 109367</strain>
    </source>
</reference>
<keyword evidence="5 10" id="KW-0995">Kinetochore</keyword>
<feature type="domain" description="Kinetochore protein NDC80 loop region" evidence="14">
    <location>
        <begin position="410"/>
        <end position="627"/>
    </location>
</feature>
<keyword evidence="9 10" id="KW-0137">Centromere</keyword>
<dbReference type="InterPro" id="IPR057091">
    <property type="entry name" value="NDC80_loop"/>
</dbReference>
<dbReference type="InterPro" id="IPR038273">
    <property type="entry name" value="Ndc80_sf"/>
</dbReference>
<dbReference type="EMBL" id="JANBTX010000064">
    <property type="protein sequence ID" value="KAJ2687709.1"/>
    <property type="molecule type" value="Genomic_DNA"/>
</dbReference>
<dbReference type="GO" id="GO:0005634">
    <property type="term" value="C:nucleus"/>
    <property type="evidence" value="ECO:0007669"/>
    <property type="project" value="UniProtKB-SubCell"/>
</dbReference>
<evidence type="ECO:0000313" key="16">
    <source>
        <dbReference type="Proteomes" id="UP001151516"/>
    </source>
</evidence>
<dbReference type="Gene3D" id="1.10.418.30">
    <property type="entry name" value="Ncd80 complex, Ncd80 subunit"/>
    <property type="match status" value="1"/>
</dbReference>
<dbReference type="GO" id="GO:0051301">
    <property type="term" value="P:cell division"/>
    <property type="evidence" value="ECO:0007669"/>
    <property type="project" value="UniProtKB-UniRule"/>
</dbReference>
<comment type="similarity">
    <text evidence="1 10">Belongs to the NDC80/HEC1 family.</text>
</comment>
<evidence type="ECO:0000256" key="12">
    <source>
        <dbReference type="SAM" id="MobiDB-lite"/>
    </source>
</evidence>
<dbReference type="Pfam" id="PF24487">
    <property type="entry name" value="NDC80_loop"/>
    <property type="match status" value="1"/>
</dbReference>
<comment type="subunit">
    <text evidence="10">Component of the NDC80 complex.</text>
</comment>
<organism evidence="15 16">
    <name type="scientific">Coemansia spiralis</name>
    <dbReference type="NCBI Taxonomy" id="417178"/>
    <lineage>
        <taxon>Eukaryota</taxon>
        <taxon>Fungi</taxon>
        <taxon>Fungi incertae sedis</taxon>
        <taxon>Zoopagomycota</taxon>
        <taxon>Kickxellomycotina</taxon>
        <taxon>Kickxellomycetes</taxon>
        <taxon>Kickxellales</taxon>
        <taxon>Kickxellaceae</taxon>
        <taxon>Coemansia</taxon>
    </lineage>
</organism>
<name>A0A9W8L486_9FUNG</name>
<evidence type="ECO:0000256" key="9">
    <source>
        <dbReference type="ARBA" id="ARBA00023328"/>
    </source>
</evidence>
<evidence type="ECO:0000256" key="11">
    <source>
        <dbReference type="SAM" id="Coils"/>
    </source>
</evidence>
<keyword evidence="4 10" id="KW-0498">Mitosis</keyword>
<evidence type="ECO:0000259" key="14">
    <source>
        <dbReference type="Pfam" id="PF24487"/>
    </source>
</evidence>
<dbReference type="InterPro" id="IPR005550">
    <property type="entry name" value="Kinetochore_Ndc80"/>
</dbReference>
<dbReference type="PANTHER" id="PTHR10643">
    <property type="entry name" value="KINETOCHORE PROTEIN NDC80"/>
    <property type="match status" value="1"/>
</dbReference>
<dbReference type="Pfam" id="PF03801">
    <property type="entry name" value="Ndc80_HEC"/>
    <property type="match status" value="1"/>
</dbReference>
<evidence type="ECO:0000256" key="10">
    <source>
        <dbReference type="RuleBase" id="RU368072"/>
    </source>
</evidence>
<dbReference type="InterPro" id="IPR055260">
    <property type="entry name" value="Ndc80_CH"/>
</dbReference>
<evidence type="ECO:0000256" key="1">
    <source>
        <dbReference type="ARBA" id="ARBA00007050"/>
    </source>
</evidence>
<feature type="coiled-coil region" evidence="11">
    <location>
        <begin position="504"/>
        <end position="577"/>
    </location>
</feature>
<keyword evidence="6 11" id="KW-0175">Coiled coil</keyword>
<comment type="function">
    <text evidence="10">Acts as a component of the essential kinetochore-associated NDC80 complex, which is required for chromosome segregation and spindle checkpoint activity.</text>
</comment>
<feature type="coiled-coil region" evidence="11">
    <location>
        <begin position="277"/>
        <end position="311"/>
    </location>
</feature>
<evidence type="ECO:0000256" key="8">
    <source>
        <dbReference type="ARBA" id="ARBA00023306"/>
    </source>
</evidence>
<keyword evidence="16" id="KW-1185">Reference proteome</keyword>
<dbReference type="Proteomes" id="UP001151516">
    <property type="component" value="Unassembled WGS sequence"/>
</dbReference>
<evidence type="ECO:0000313" key="15">
    <source>
        <dbReference type="EMBL" id="KAJ2687709.1"/>
    </source>
</evidence>
<comment type="subcellular location">
    <subcellularLocation>
        <location evidence="10">Chromosome</location>
        <location evidence="10">Centromere</location>
        <location evidence="10">Kinetochore</location>
    </subcellularLocation>
    <subcellularLocation>
        <location evidence="10">Nucleus</location>
    </subcellularLocation>
</comment>
<dbReference type="GO" id="GO:0051315">
    <property type="term" value="P:attachment of mitotic spindle microtubules to kinetochore"/>
    <property type="evidence" value="ECO:0007669"/>
    <property type="project" value="UniProtKB-UniRule"/>
</dbReference>
<dbReference type="GO" id="GO:0031262">
    <property type="term" value="C:Ndc80 complex"/>
    <property type="evidence" value="ECO:0007669"/>
    <property type="project" value="UniProtKB-UniRule"/>
</dbReference>
<evidence type="ECO:0000256" key="2">
    <source>
        <dbReference type="ARBA" id="ARBA00022454"/>
    </source>
</evidence>
<dbReference type="OrthoDB" id="7459479at2759"/>
<sequence>MNIGEGSGIPQPSMIRGPRASMAPSMFGQAAPGSVLQPAYKAELAVAQTPARGPRGLFGGNPPQSNLRNNTVARFAVQTPGTNRVNRRVSVFASTRRTTLGVPGTATRGGGPKDPRPVKERGFQAKAQQRIMNFLSTRAYPGMLTPKTLAMPTVKDFQTIFRFLYAQLDGRYVYQGKFEDDVLAILRGIHYPYVGNISKSHIYSAGSMSTWPGLLAMLLWLVELIECVGLMNQTNDVSELKDSALFVDRVFFDYLSLAYPVWLDSGEEPTELETALAQTFEQKNASLIQESSDIERRLADAKAELDALKSSRSPLALLESERAAMATDKIKVEDYIQKIEGKHQRMADHVAKLRQEQDAAQVEQMGLERERTEVRAIVDAQQINPEDVDRMNSECNQLHETLRGVQDRAKEALQLVWDREMKLQRVLDDVESLSQDYTSSAHKLGLIGPHKNKHIEIDIKLTIDTHTDDRHKVTSVDLRRDVRPALTRAIDAFSSELHVTQSTVLEANDEKDQLSEDRLELEDRVDEMEKETRRNNDQYKDLRDSIAVEGRTAANQIEQLEADIAAMRRDIAQGELQSKAALAHADAEWESVQRGCRLRRAEIDDDVVSVLEDVVQMKTHAEARLNELLQLAASDASA</sequence>
<comment type="caution">
    <text evidence="15">The sequence shown here is derived from an EMBL/GenBank/DDBJ whole genome shotgun (WGS) entry which is preliminary data.</text>
</comment>
<protein>
    <recommendedName>
        <fullName evidence="10">Kinetochore protein NDC80</fullName>
    </recommendedName>
</protein>
<keyword evidence="8 10" id="KW-0131">Cell cycle</keyword>
<evidence type="ECO:0000256" key="5">
    <source>
        <dbReference type="ARBA" id="ARBA00022838"/>
    </source>
</evidence>
<keyword evidence="2 10" id="KW-0158">Chromosome</keyword>
<accession>A0A9W8L486</accession>